<feature type="repeat" description="ANK" evidence="3">
    <location>
        <begin position="417"/>
        <end position="449"/>
    </location>
</feature>
<feature type="coiled-coil region" evidence="4">
    <location>
        <begin position="90"/>
        <end position="117"/>
    </location>
</feature>
<keyword evidence="4" id="KW-0175">Coiled coil</keyword>
<evidence type="ECO:0000256" key="2">
    <source>
        <dbReference type="ARBA" id="ARBA00023043"/>
    </source>
</evidence>
<dbReference type="SMART" id="SM00248">
    <property type="entry name" value="ANK"/>
    <property type="match status" value="2"/>
</dbReference>
<dbReference type="PANTHER" id="PTHR24198:SF165">
    <property type="entry name" value="ANKYRIN REPEAT-CONTAINING PROTEIN-RELATED"/>
    <property type="match status" value="1"/>
</dbReference>
<evidence type="ECO:0000313" key="5">
    <source>
        <dbReference type="EMBL" id="KAK3284563.1"/>
    </source>
</evidence>
<evidence type="ECO:0000256" key="4">
    <source>
        <dbReference type="SAM" id="Coils"/>
    </source>
</evidence>
<dbReference type="AlphaFoldDB" id="A0AAE0GUT0"/>
<dbReference type="SUPFAM" id="SSF48403">
    <property type="entry name" value="Ankyrin repeat"/>
    <property type="match status" value="1"/>
</dbReference>
<dbReference type="Gene3D" id="1.25.40.20">
    <property type="entry name" value="Ankyrin repeat-containing domain"/>
    <property type="match status" value="2"/>
</dbReference>
<dbReference type="Pfam" id="PF00023">
    <property type="entry name" value="Ank"/>
    <property type="match status" value="2"/>
</dbReference>
<proteinExistence type="predicted"/>
<keyword evidence="6" id="KW-1185">Reference proteome</keyword>
<reference evidence="5 6" key="1">
    <citation type="journal article" date="2015" name="Genome Biol. Evol.">
        <title>Comparative Genomics of a Bacterivorous Green Alga Reveals Evolutionary Causalities and Consequences of Phago-Mixotrophic Mode of Nutrition.</title>
        <authorList>
            <person name="Burns J.A."/>
            <person name="Paasch A."/>
            <person name="Narechania A."/>
            <person name="Kim E."/>
        </authorList>
    </citation>
    <scope>NUCLEOTIDE SEQUENCE [LARGE SCALE GENOMIC DNA]</scope>
    <source>
        <strain evidence="5 6">PLY_AMNH</strain>
    </source>
</reference>
<dbReference type="PROSITE" id="PS50297">
    <property type="entry name" value="ANK_REP_REGION"/>
    <property type="match status" value="2"/>
</dbReference>
<comment type="caution">
    <text evidence="5">The sequence shown here is derived from an EMBL/GenBank/DDBJ whole genome shotgun (WGS) entry which is preliminary data.</text>
</comment>
<organism evidence="5 6">
    <name type="scientific">Cymbomonas tetramitiformis</name>
    <dbReference type="NCBI Taxonomy" id="36881"/>
    <lineage>
        <taxon>Eukaryota</taxon>
        <taxon>Viridiplantae</taxon>
        <taxon>Chlorophyta</taxon>
        <taxon>Pyramimonadophyceae</taxon>
        <taxon>Pyramimonadales</taxon>
        <taxon>Pyramimonadaceae</taxon>
        <taxon>Cymbomonas</taxon>
    </lineage>
</organism>
<accession>A0AAE0GUT0</accession>
<dbReference type="PRINTS" id="PR01415">
    <property type="entry name" value="ANKYRIN"/>
</dbReference>
<protein>
    <submittedName>
        <fullName evidence="5">Uncharacterized protein</fullName>
    </submittedName>
</protein>
<evidence type="ECO:0000256" key="3">
    <source>
        <dbReference type="PROSITE-ProRule" id="PRU00023"/>
    </source>
</evidence>
<feature type="repeat" description="ANK" evidence="3">
    <location>
        <begin position="278"/>
        <end position="303"/>
    </location>
</feature>
<keyword evidence="2 3" id="KW-0040">ANK repeat</keyword>
<sequence>MAPFFGHGQYTDTHFLGDPENYTLELYSAVDAQALNELKFRLFLAYEEGGSDFVQERLDELLEGTCRADDRCVTVCQLLESLVHGSTEEADKYDDYIEVYEDEIEETVEEYEEEDADDATYGPAVDVTVKKDEKAWYDKPCRDFTQDDWKSWAQYLRSRAVSAEPQDIVGYRGDCPVEAKLGALNDSKHAARVSACVEACLRDDSGAVITNFSYLDRWNLWGLNLFHLAARYSDSSYPEQPVMRALLSTVRSCQPSVSQVDSYWIGNHTDQSRYCFQTPLHFAIAKGNLEAIKLLCDAGFNTDTLFLDLAAFDPGYGWKDSALEDYMANFDNHGNTLTIAEHVHAFCKQCRKQLRLSEAVIAEPPLTQLLRLASEEADGDHAGAASWPRPWTSCERVLMAVTCLLEAGADVNKMALDGQTPLSFASKSGNTAVVEKLLEAGANTELLLSGVASDSVQRLLGSQRRGGELLQPGELRTYLDGAETTMSEIRTTCEAEYHNLLNSGPRYGRQI</sequence>
<dbReference type="PROSITE" id="PS50088">
    <property type="entry name" value="ANK_REPEAT"/>
    <property type="match status" value="2"/>
</dbReference>
<dbReference type="EMBL" id="LGRX02002251">
    <property type="protein sequence ID" value="KAK3284563.1"/>
    <property type="molecule type" value="Genomic_DNA"/>
</dbReference>
<dbReference type="Proteomes" id="UP001190700">
    <property type="component" value="Unassembled WGS sequence"/>
</dbReference>
<name>A0AAE0GUT0_9CHLO</name>
<dbReference type="InterPro" id="IPR036770">
    <property type="entry name" value="Ankyrin_rpt-contain_sf"/>
</dbReference>
<evidence type="ECO:0000313" key="6">
    <source>
        <dbReference type="Proteomes" id="UP001190700"/>
    </source>
</evidence>
<dbReference type="InterPro" id="IPR002110">
    <property type="entry name" value="Ankyrin_rpt"/>
</dbReference>
<keyword evidence="1" id="KW-0677">Repeat</keyword>
<evidence type="ECO:0000256" key="1">
    <source>
        <dbReference type="ARBA" id="ARBA00022737"/>
    </source>
</evidence>
<gene>
    <name evidence="5" type="ORF">CYMTET_7802</name>
</gene>
<dbReference type="PANTHER" id="PTHR24198">
    <property type="entry name" value="ANKYRIN REPEAT AND PROTEIN KINASE DOMAIN-CONTAINING PROTEIN"/>
    <property type="match status" value="1"/>
</dbReference>